<evidence type="ECO:0000313" key="3">
    <source>
        <dbReference type="EMBL" id="SPF51113.1"/>
    </source>
</evidence>
<name>A0A2U3LGU0_9FIRM</name>
<dbReference type="EMBL" id="OMOF01000444">
    <property type="protein sequence ID" value="SPF51113.1"/>
    <property type="molecule type" value="Genomic_DNA"/>
</dbReference>
<protein>
    <submittedName>
        <fullName evidence="3">BlaR1 peptidase M56 family protein</fullName>
    </submittedName>
</protein>
<evidence type="ECO:0000256" key="2">
    <source>
        <dbReference type="SAM" id="SignalP"/>
    </source>
</evidence>
<dbReference type="Pfam" id="PF14172">
    <property type="entry name" value="DUF4309"/>
    <property type="match status" value="1"/>
</dbReference>
<sequence length="227" mass="24797">MKCSIKKTWLKWTISALTLIFVVGCSSLSKPISPTSTSQSKTTTPSQLNNPTSSSSNTTSTISTNQLTDSTKTLLLNMMQVAQQGKIINSEFSVKTNNIADVEKAWGNPDREDYVASSKGTYSTYLSHNVAVGFNKGGQIFEVRSLSGNQIAGITLAKVKEVFGTPTYNTTSNNQEIIGYTAGQEFKIEMVFPQPTTNDANPLMDHYNVLYPQGTVDNMADDPGRQW</sequence>
<dbReference type="Proteomes" id="UP000238916">
    <property type="component" value="Unassembled WGS sequence"/>
</dbReference>
<dbReference type="PROSITE" id="PS51257">
    <property type="entry name" value="PROKAR_LIPOPROTEIN"/>
    <property type="match status" value="1"/>
</dbReference>
<dbReference type="InterPro" id="IPR025453">
    <property type="entry name" value="DUF4309"/>
</dbReference>
<feature type="signal peptide" evidence="2">
    <location>
        <begin position="1"/>
        <end position="29"/>
    </location>
</feature>
<evidence type="ECO:0000256" key="1">
    <source>
        <dbReference type="SAM" id="MobiDB-lite"/>
    </source>
</evidence>
<gene>
    <name evidence="3" type="ORF">SBF1_4990009</name>
</gene>
<evidence type="ECO:0000313" key="4">
    <source>
        <dbReference type="Proteomes" id="UP000238916"/>
    </source>
</evidence>
<feature type="chain" id="PRO_5039202831" evidence="2">
    <location>
        <begin position="30"/>
        <end position="227"/>
    </location>
</feature>
<reference evidence="4" key="1">
    <citation type="submission" date="2018-02" db="EMBL/GenBank/DDBJ databases">
        <authorList>
            <person name="Hausmann B."/>
        </authorList>
    </citation>
    <scope>NUCLEOTIDE SEQUENCE [LARGE SCALE GENOMIC DNA]</scope>
    <source>
        <strain evidence="4">Peat soil MAG SbF1</strain>
    </source>
</reference>
<dbReference type="OrthoDB" id="9762883at2"/>
<dbReference type="AlphaFoldDB" id="A0A2U3LGU0"/>
<feature type="region of interest" description="Disordered" evidence="1">
    <location>
        <begin position="31"/>
        <end position="63"/>
    </location>
</feature>
<keyword evidence="2" id="KW-0732">Signal</keyword>
<accession>A0A2U3LGU0</accession>
<organism evidence="3 4">
    <name type="scientific">Candidatus Desulfosporosinus infrequens</name>
    <dbReference type="NCBI Taxonomy" id="2043169"/>
    <lineage>
        <taxon>Bacteria</taxon>
        <taxon>Bacillati</taxon>
        <taxon>Bacillota</taxon>
        <taxon>Clostridia</taxon>
        <taxon>Eubacteriales</taxon>
        <taxon>Desulfitobacteriaceae</taxon>
        <taxon>Desulfosporosinus</taxon>
    </lineage>
</organism>
<proteinExistence type="predicted"/>